<feature type="coiled-coil region" evidence="1">
    <location>
        <begin position="268"/>
        <end position="334"/>
    </location>
</feature>
<dbReference type="InterPro" id="IPR037696">
    <property type="entry name" value="CCDC77"/>
</dbReference>
<keyword evidence="4" id="KW-1185">Reference proteome</keyword>
<feature type="coiled-coil region" evidence="1">
    <location>
        <begin position="22"/>
        <end position="49"/>
    </location>
</feature>
<dbReference type="PANTHER" id="PTHR22091">
    <property type="entry name" value="COILED-COIL DOMAIN-CONTAINING PROTEIN 77"/>
    <property type="match status" value="1"/>
</dbReference>
<accession>A0AAX4PD69</accession>
<evidence type="ECO:0000313" key="3">
    <source>
        <dbReference type="EMBL" id="WZN63838.1"/>
    </source>
</evidence>
<dbReference type="Proteomes" id="UP001472866">
    <property type="component" value="Chromosome 08"/>
</dbReference>
<feature type="coiled-coil region" evidence="1">
    <location>
        <begin position="217"/>
        <end position="244"/>
    </location>
</feature>
<organism evidence="3 4">
    <name type="scientific">Chloropicon roscoffensis</name>
    <dbReference type="NCBI Taxonomy" id="1461544"/>
    <lineage>
        <taxon>Eukaryota</taxon>
        <taxon>Viridiplantae</taxon>
        <taxon>Chlorophyta</taxon>
        <taxon>Chloropicophyceae</taxon>
        <taxon>Chloropicales</taxon>
        <taxon>Chloropicaceae</taxon>
        <taxon>Chloropicon</taxon>
    </lineage>
</organism>
<dbReference type="PANTHER" id="PTHR22091:SF1">
    <property type="entry name" value="COILED-COIL DOMAIN-CONTAINING PROTEIN 77"/>
    <property type="match status" value="1"/>
</dbReference>
<name>A0AAX4PD69_9CHLO</name>
<proteinExistence type="predicted"/>
<feature type="region of interest" description="Disordered" evidence="2">
    <location>
        <begin position="387"/>
        <end position="408"/>
    </location>
</feature>
<sequence>MTTFDFTDKSLLDNLPPTKELIKHYRKRVGTFEEERNELLRRIDNCKLQHREKHKIEHELAKREGEVRGLQKALSDAHNCLFEERERLLELQKENDELKLREVADRGKINHLLSLTQPVEDAITYSTSTKPETLGAHPIEGAETAAGAPVAGTYLGSAHTETLLLQVRSLEAQLSEHKKFASERIAALLEDRRIREQEEDSHRVHYEGERYDLQDKLKNTEDLLLRATKDVLKMRQQKQDAETQAAEAGSAIKTAHQGLTQRFQSEQAKLAKKITKRYEERLRSYKEKLEESMTTMVNMEAAHGALKMNYEKRISELEASLQKLRKKHKQLEYRRALDLAGFNSDVTQLRKQMSSVDRNLHRMRLIERLEDHQRLDYLLEFLEPPSGGRSAGTRMKKKKKKSKDKARYEVPETTDLLIDVDKVREDLQAVADRILAADGHEEFEGI</sequence>
<evidence type="ECO:0000313" key="4">
    <source>
        <dbReference type="Proteomes" id="UP001472866"/>
    </source>
</evidence>
<keyword evidence="1" id="KW-0175">Coiled coil</keyword>
<evidence type="ECO:0000256" key="1">
    <source>
        <dbReference type="SAM" id="Coils"/>
    </source>
</evidence>
<reference evidence="3 4" key="1">
    <citation type="submission" date="2024-03" db="EMBL/GenBank/DDBJ databases">
        <title>Complete genome sequence of the green alga Chloropicon roscoffensis RCC1871.</title>
        <authorList>
            <person name="Lemieux C."/>
            <person name="Pombert J.-F."/>
            <person name="Otis C."/>
            <person name="Turmel M."/>
        </authorList>
    </citation>
    <scope>NUCLEOTIDE SEQUENCE [LARGE SCALE GENOMIC DNA]</scope>
    <source>
        <strain evidence="3 4">RCC1871</strain>
    </source>
</reference>
<dbReference type="EMBL" id="CP151508">
    <property type="protein sequence ID" value="WZN63838.1"/>
    <property type="molecule type" value="Genomic_DNA"/>
</dbReference>
<feature type="compositionally biased region" description="Basic residues" evidence="2">
    <location>
        <begin position="394"/>
        <end position="404"/>
    </location>
</feature>
<protein>
    <submittedName>
        <fullName evidence="3">Coiled-coil domain-containing protein</fullName>
    </submittedName>
</protein>
<evidence type="ECO:0000256" key="2">
    <source>
        <dbReference type="SAM" id="MobiDB-lite"/>
    </source>
</evidence>
<dbReference type="AlphaFoldDB" id="A0AAX4PD69"/>
<gene>
    <name evidence="3" type="ORF">HKI87_08g53910</name>
</gene>